<evidence type="ECO:0000256" key="4">
    <source>
        <dbReference type="ARBA" id="ARBA00022777"/>
    </source>
</evidence>
<reference evidence="9 10" key="1">
    <citation type="submission" date="2021-03" db="EMBL/GenBank/DDBJ databases">
        <title>Whole genome sequence of Metabacillus bambusae BG109.</title>
        <authorList>
            <person name="Jeong J.W."/>
        </authorList>
    </citation>
    <scope>NUCLEOTIDE SEQUENCE [LARGE SCALE GENOMIC DNA]</scope>
    <source>
        <strain evidence="9 10">BG109</strain>
    </source>
</reference>
<evidence type="ECO:0000256" key="3">
    <source>
        <dbReference type="ARBA" id="ARBA00022741"/>
    </source>
</evidence>
<dbReference type="RefSeq" id="WP_207976539.1">
    <property type="nucleotide sequence ID" value="NZ_JAGDEL010000004.1"/>
</dbReference>
<comment type="similarity">
    <text evidence="1">Belongs to the four-carbon acid sugar kinase family.</text>
</comment>
<dbReference type="Gene3D" id="3.40.980.20">
    <property type="entry name" value="Four-carbon acid sugar kinase, nucleotide binding domain"/>
    <property type="match status" value="1"/>
</dbReference>
<dbReference type="InterPro" id="IPR042213">
    <property type="entry name" value="NBD_C_sf"/>
</dbReference>
<proteinExistence type="inferred from homology"/>
<dbReference type="Pfam" id="PF17042">
    <property type="entry name" value="NBD_C"/>
    <property type="match status" value="1"/>
</dbReference>
<dbReference type="Pfam" id="PF07005">
    <property type="entry name" value="SBD_N"/>
    <property type="match status" value="1"/>
</dbReference>
<evidence type="ECO:0000256" key="2">
    <source>
        <dbReference type="ARBA" id="ARBA00022679"/>
    </source>
</evidence>
<dbReference type="EMBL" id="JAGDEL010000004">
    <property type="protein sequence ID" value="MBO1511490.1"/>
    <property type="molecule type" value="Genomic_DNA"/>
</dbReference>
<feature type="domain" description="Four-carbon acid sugar kinase N-terminal" evidence="7">
    <location>
        <begin position="5"/>
        <end position="225"/>
    </location>
</feature>
<keyword evidence="10" id="KW-1185">Reference proteome</keyword>
<comment type="caution">
    <text evidence="9">The sequence shown here is derived from an EMBL/GenBank/DDBJ whole genome shotgun (WGS) entry which is preliminary data.</text>
</comment>
<keyword evidence="2" id="KW-0808">Transferase</keyword>
<dbReference type="Gene3D" id="3.40.50.10840">
    <property type="entry name" value="Putative sugar-binding, N-terminal domain"/>
    <property type="match status" value="1"/>
</dbReference>
<evidence type="ECO:0000313" key="9">
    <source>
        <dbReference type="EMBL" id="MBO1511490.1"/>
    </source>
</evidence>
<dbReference type="Proteomes" id="UP000663981">
    <property type="component" value="Unassembled WGS sequence"/>
</dbReference>
<dbReference type="InterPro" id="IPR010737">
    <property type="entry name" value="4-carb_acid_sugar_kinase_N"/>
</dbReference>
<evidence type="ECO:0000259" key="7">
    <source>
        <dbReference type="Pfam" id="PF07005"/>
    </source>
</evidence>
<accession>A0ABS3MZZ8</accession>
<dbReference type="GO" id="GO:0016301">
    <property type="term" value="F:kinase activity"/>
    <property type="evidence" value="ECO:0007669"/>
    <property type="project" value="UniProtKB-KW"/>
</dbReference>
<feature type="domain" description="Four-carbon acid sugar kinase nucleotide binding" evidence="8">
    <location>
        <begin position="250"/>
        <end position="416"/>
    </location>
</feature>
<keyword evidence="4 9" id="KW-0418">Kinase</keyword>
<evidence type="ECO:0000256" key="5">
    <source>
        <dbReference type="ARBA" id="ARBA00022840"/>
    </source>
</evidence>
<evidence type="ECO:0000259" key="8">
    <source>
        <dbReference type="Pfam" id="PF17042"/>
    </source>
</evidence>
<keyword evidence="5" id="KW-0067">ATP-binding</keyword>
<keyword evidence="3" id="KW-0547">Nucleotide-binding</keyword>
<evidence type="ECO:0000313" key="10">
    <source>
        <dbReference type="Proteomes" id="UP000663981"/>
    </source>
</evidence>
<gene>
    <name evidence="9" type="ORF">I7822_07400</name>
</gene>
<dbReference type="InterPro" id="IPR037051">
    <property type="entry name" value="4-carb_acid_sugar_kinase_N_sf"/>
</dbReference>
<keyword evidence="6" id="KW-0119">Carbohydrate metabolism</keyword>
<sequence length="433" mass="47544">MINLIGVVADDTTGANDIGIMFRKNQYTTKVVTFEDDLKLNKDSDVVIIDTDSRLDPPSVSYNRVYKATKVLEEMNCSIYFNKTCSVFRGNIGEEFDAMLDALNEEFCVIVLAFPKNGRKTVDAIHTVHGKLLEDSEFANDPVHPMTESNLVSILSKQTSRKVTSVDLSVVRSGVYSLRNKIEEIKKEYNYCIVDAETQEDLSVIAEAVKGVKVLGGSSAIAEELPKYLDIEPVENPIHSIDVIDNQGVLVVSGSLTPQTRAQTAYLISNGVPSLIFDSRKVFDPELRVKEINFVAEEAKSILKQGKDVLVLADNDSKTVQETKEMGSNQKIDPLVISKMVSAALAEITEQIVTGLDLKRLVVAGGDTSGTVSRKLGIKGNYVLEEIETGVPSGMAIGRDMFIVLKSGSFGKEDFLSKAIHNLKNLKTRENVN</sequence>
<name>A0ABS3MZZ8_9BACI</name>
<evidence type="ECO:0000256" key="6">
    <source>
        <dbReference type="ARBA" id="ARBA00023277"/>
    </source>
</evidence>
<dbReference type="InterPro" id="IPR031475">
    <property type="entry name" value="NBD_C"/>
</dbReference>
<evidence type="ECO:0000256" key="1">
    <source>
        <dbReference type="ARBA" id="ARBA00005715"/>
    </source>
</evidence>
<protein>
    <submittedName>
        <fullName evidence="9">Four-carbon acid sugar kinase family protein</fullName>
    </submittedName>
</protein>
<organism evidence="9 10">
    <name type="scientific">Metabacillus bambusae</name>
    <dbReference type="NCBI Taxonomy" id="2795218"/>
    <lineage>
        <taxon>Bacteria</taxon>
        <taxon>Bacillati</taxon>
        <taxon>Bacillota</taxon>
        <taxon>Bacilli</taxon>
        <taxon>Bacillales</taxon>
        <taxon>Bacillaceae</taxon>
        <taxon>Metabacillus</taxon>
    </lineage>
</organism>
<dbReference type="SUPFAM" id="SSF142764">
    <property type="entry name" value="YgbK-like"/>
    <property type="match status" value="1"/>
</dbReference>